<evidence type="ECO:0000259" key="1">
    <source>
        <dbReference type="Pfam" id="PF14111"/>
    </source>
</evidence>
<protein>
    <recommendedName>
        <fullName evidence="1">DUF4283 domain-containing protein</fullName>
    </recommendedName>
</protein>
<reference evidence="2" key="1">
    <citation type="submission" date="2023-07" db="EMBL/GenBank/DDBJ databases">
        <title>A chromosome-level genome assembly of Lolium multiflorum.</title>
        <authorList>
            <person name="Chen Y."/>
            <person name="Copetti D."/>
            <person name="Kolliker R."/>
            <person name="Studer B."/>
        </authorList>
    </citation>
    <scope>NUCLEOTIDE SEQUENCE</scope>
    <source>
        <strain evidence="2">02402/16</strain>
        <tissue evidence="2">Leaf</tissue>
    </source>
</reference>
<accession>A0AAD8QL61</accession>
<dbReference type="Proteomes" id="UP001231189">
    <property type="component" value="Unassembled WGS sequence"/>
</dbReference>
<evidence type="ECO:0000313" key="2">
    <source>
        <dbReference type="EMBL" id="KAK1603103.1"/>
    </source>
</evidence>
<feature type="domain" description="DUF4283" evidence="1">
    <location>
        <begin position="50"/>
        <end position="119"/>
    </location>
</feature>
<evidence type="ECO:0000313" key="3">
    <source>
        <dbReference type="Proteomes" id="UP001231189"/>
    </source>
</evidence>
<name>A0AAD8QL61_LOLMU</name>
<sequence>MAEAGESSGSRADHVDVLLSRLNLADEEEEGFVWEEEVEDPSVKAQWLAIAKVHTSRGFNPSAIYADMRSAWNPAKDVAWRKIEENLFPIQFSCLGDWNKATTQGPWFFRNQALLMEEYDGLQNPR</sequence>
<dbReference type="EMBL" id="JAUUTY010000123">
    <property type="protein sequence ID" value="KAK1603103.1"/>
    <property type="molecule type" value="Genomic_DNA"/>
</dbReference>
<dbReference type="InterPro" id="IPR025558">
    <property type="entry name" value="DUF4283"/>
</dbReference>
<keyword evidence="3" id="KW-1185">Reference proteome</keyword>
<proteinExistence type="predicted"/>
<dbReference type="Pfam" id="PF14111">
    <property type="entry name" value="DUF4283"/>
    <property type="match status" value="1"/>
</dbReference>
<gene>
    <name evidence="2" type="ORF">QYE76_037233</name>
</gene>
<organism evidence="2 3">
    <name type="scientific">Lolium multiflorum</name>
    <name type="common">Italian ryegrass</name>
    <name type="synonym">Lolium perenne subsp. multiflorum</name>
    <dbReference type="NCBI Taxonomy" id="4521"/>
    <lineage>
        <taxon>Eukaryota</taxon>
        <taxon>Viridiplantae</taxon>
        <taxon>Streptophyta</taxon>
        <taxon>Embryophyta</taxon>
        <taxon>Tracheophyta</taxon>
        <taxon>Spermatophyta</taxon>
        <taxon>Magnoliopsida</taxon>
        <taxon>Liliopsida</taxon>
        <taxon>Poales</taxon>
        <taxon>Poaceae</taxon>
        <taxon>BOP clade</taxon>
        <taxon>Pooideae</taxon>
        <taxon>Poodae</taxon>
        <taxon>Poeae</taxon>
        <taxon>Poeae Chloroplast Group 2 (Poeae type)</taxon>
        <taxon>Loliodinae</taxon>
        <taxon>Loliinae</taxon>
        <taxon>Lolium</taxon>
    </lineage>
</organism>
<dbReference type="AlphaFoldDB" id="A0AAD8QL61"/>
<comment type="caution">
    <text evidence="2">The sequence shown here is derived from an EMBL/GenBank/DDBJ whole genome shotgun (WGS) entry which is preliminary data.</text>
</comment>